<evidence type="ECO:0000256" key="6">
    <source>
        <dbReference type="SAM" id="MobiDB-lite"/>
    </source>
</evidence>
<gene>
    <name evidence="9" type="ORF">GCM10023322_18820</name>
</gene>
<evidence type="ECO:0000256" key="1">
    <source>
        <dbReference type="ARBA" id="ARBA00004651"/>
    </source>
</evidence>
<sequence length="163" mass="18750">MGRLLSLLALADLALIVVALIDCLSAEHYEIRTLPRIAWIFIIVLISPIGPMVWYMAGRPDRMLDPELELERGLRQDGEPVEPSGPGRVLAPDDDPEFLRQLAARNRDREEERLRAWEADLRRRERELRRERERGRDGEAGREGKLGRECERPAEEPPADPKI</sequence>
<keyword evidence="5 7" id="KW-0472">Membrane</keyword>
<dbReference type="Pfam" id="PF13396">
    <property type="entry name" value="PLDc_N"/>
    <property type="match status" value="1"/>
</dbReference>
<feature type="region of interest" description="Disordered" evidence="6">
    <location>
        <begin position="74"/>
        <end position="96"/>
    </location>
</feature>
<dbReference type="RefSeq" id="WP_345627978.1">
    <property type="nucleotide sequence ID" value="NZ_BAABJQ010000004.1"/>
</dbReference>
<keyword evidence="2" id="KW-1003">Cell membrane</keyword>
<dbReference type="InterPro" id="IPR027379">
    <property type="entry name" value="CLS_N"/>
</dbReference>
<dbReference type="EMBL" id="BAABJQ010000004">
    <property type="protein sequence ID" value="GAA5182241.1"/>
    <property type="molecule type" value="Genomic_DNA"/>
</dbReference>
<feature type="region of interest" description="Disordered" evidence="6">
    <location>
        <begin position="127"/>
        <end position="163"/>
    </location>
</feature>
<keyword evidence="10" id="KW-1185">Reference proteome</keyword>
<accession>A0ABP9RPL5</accession>
<protein>
    <recommendedName>
        <fullName evidence="8">Cardiolipin synthase N-terminal domain-containing protein</fullName>
    </recommendedName>
</protein>
<evidence type="ECO:0000256" key="4">
    <source>
        <dbReference type="ARBA" id="ARBA00022989"/>
    </source>
</evidence>
<keyword evidence="4 7" id="KW-1133">Transmembrane helix</keyword>
<evidence type="ECO:0000256" key="7">
    <source>
        <dbReference type="SAM" id="Phobius"/>
    </source>
</evidence>
<reference evidence="10" key="1">
    <citation type="journal article" date="2019" name="Int. J. Syst. Evol. Microbiol.">
        <title>The Global Catalogue of Microorganisms (GCM) 10K type strain sequencing project: providing services to taxonomists for standard genome sequencing and annotation.</title>
        <authorList>
            <consortium name="The Broad Institute Genomics Platform"/>
            <consortium name="The Broad Institute Genome Sequencing Center for Infectious Disease"/>
            <person name="Wu L."/>
            <person name="Ma J."/>
        </authorList>
    </citation>
    <scope>NUCLEOTIDE SEQUENCE [LARGE SCALE GENOMIC DNA]</scope>
    <source>
        <strain evidence="10">JCM 18304</strain>
    </source>
</reference>
<evidence type="ECO:0000256" key="2">
    <source>
        <dbReference type="ARBA" id="ARBA00022475"/>
    </source>
</evidence>
<comment type="subcellular location">
    <subcellularLocation>
        <location evidence="1">Cell membrane</location>
        <topology evidence="1">Multi-pass membrane protein</topology>
    </subcellularLocation>
</comment>
<evidence type="ECO:0000313" key="9">
    <source>
        <dbReference type="EMBL" id="GAA5182241.1"/>
    </source>
</evidence>
<proteinExistence type="predicted"/>
<comment type="caution">
    <text evidence="9">The sequence shown here is derived from an EMBL/GenBank/DDBJ whole genome shotgun (WGS) entry which is preliminary data.</text>
</comment>
<organism evidence="9 10">
    <name type="scientific">Rugosimonospora acidiphila</name>
    <dbReference type="NCBI Taxonomy" id="556531"/>
    <lineage>
        <taxon>Bacteria</taxon>
        <taxon>Bacillati</taxon>
        <taxon>Actinomycetota</taxon>
        <taxon>Actinomycetes</taxon>
        <taxon>Micromonosporales</taxon>
        <taxon>Micromonosporaceae</taxon>
        <taxon>Rugosimonospora</taxon>
    </lineage>
</organism>
<evidence type="ECO:0000259" key="8">
    <source>
        <dbReference type="Pfam" id="PF13396"/>
    </source>
</evidence>
<feature type="transmembrane region" description="Helical" evidence="7">
    <location>
        <begin position="38"/>
        <end position="57"/>
    </location>
</feature>
<evidence type="ECO:0000313" key="10">
    <source>
        <dbReference type="Proteomes" id="UP001501570"/>
    </source>
</evidence>
<keyword evidence="3 7" id="KW-0812">Transmembrane</keyword>
<name>A0ABP9RPL5_9ACTN</name>
<evidence type="ECO:0000256" key="5">
    <source>
        <dbReference type="ARBA" id="ARBA00023136"/>
    </source>
</evidence>
<dbReference type="Proteomes" id="UP001501570">
    <property type="component" value="Unassembled WGS sequence"/>
</dbReference>
<evidence type="ECO:0000256" key="3">
    <source>
        <dbReference type="ARBA" id="ARBA00022692"/>
    </source>
</evidence>
<feature type="domain" description="Cardiolipin synthase N-terminal" evidence="8">
    <location>
        <begin position="14"/>
        <end position="59"/>
    </location>
</feature>